<name>A0ABS3MGA4_9BRAD</name>
<dbReference type="Gene3D" id="3.60.15.10">
    <property type="entry name" value="Ribonuclease Z/Hydroxyacylglutathione hydrolase-like"/>
    <property type="match status" value="1"/>
</dbReference>
<evidence type="ECO:0000259" key="1">
    <source>
        <dbReference type="Pfam" id="PF00753"/>
    </source>
</evidence>
<sequence length="380" mass="42387">MDPRITYFPVGNGDCSLITLSDNTQIIIDCNTTENASDESDPSRYDVHQHLLDFGKKLNGKIPHVDVFILTHADQDHCRGFDNMFYTGDPAKYTVRHSKEDLILIDELWFTHRIFATHEGEPSNWAKAFRKEAQRRIDLHLANSPRRNDAGNRIRVVGHSNNPAYKGLGDLVVTPGNYIDVIDQKKKKDFRFFVHAPFRKEVDSKLAERNDTSVVLQACFDVGNTRHAGLALFGGDAGAAIWSKILELSKDATLQFDLFLAPHHCSWTFFSELPYKENKVPAKDSLAILSKALDGARVIASCKPIKPDDDNPPHHAAKVEYVKAVGKDNFISLAEVGNPKRPLPTTFEMSESGPVLLDAEDVGYVDDAVKKVASTPQTYG</sequence>
<evidence type="ECO:0000313" key="3">
    <source>
        <dbReference type="Proteomes" id="UP000692816"/>
    </source>
</evidence>
<dbReference type="InterPro" id="IPR036866">
    <property type="entry name" value="RibonucZ/Hydroxyglut_hydro"/>
</dbReference>
<dbReference type="PANTHER" id="PTHR30619:SF1">
    <property type="entry name" value="RECOMBINATION PROTEIN 2"/>
    <property type="match status" value="1"/>
</dbReference>
<organism evidence="2 3">
    <name type="scientific">Bradyrhizobium quebecense</name>
    <dbReference type="NCBI Taxonomy" id="2748629"/>
    <lineage>
        <taxon>Bacteria</taxon>
        <taxon>Pseudomonadati</taxon>
        <taxon>Pseudomonadota</taxon>
        <taxon>Alphaproteobacteria</taxon>
        <taxon>Hyphomicrobiales</taxon>
        <taxon>Nitrobacteraceae</taxon>
        <taxon>Bradyrhizobium</taxon>
    </lineage>
</organism>
<dbReference type="Pfam" id="PF00753">
    <property type="entry name" value="Lactamase_B"/>
    <property type="match status" value="1"/>
</dbReference>
<dbReference type="InterPro" id="IPR001279">
    <property type="entry name" value="Metallo-B-lactamas"/>
</dbReference>
<gene>
    <name evidence="2" type="ORF">J4P68_13790</name>
</gene>
<protein>
    <recommendedName>
        <fullName evidence="1">Metallo-beta-lactamase domain-containing protein</fullName>
    </recommendedName>
</protein>
<dbReference type="EMBL" id="JAGEPA010000001">
    <property type="protein sequence ID" value="MBO1430509.1"/>
    <property type="molecule type" value="Genomic_DNA"/>
</dbReference>
<keyword evidence="3" id="KW-1185">Reference proteome</keyword>
<dbReference type="RefSeq" id="WP_207833198.1">
    <property type="nucleotide sequence ID" value="NZ_CP088282.1"/>
</dbReference>
<dbReference type="PANTHER" id="PTHR30619">
    <property type="entry name" value="DNA INTERNALIZATION/COMPETENCE PROTEIN COMEC/REC2"/>
    <property type="match status" value="1"/>
</dbReference>
<feature type="domain" description="Metallo-beta-lactamase" evidence="1">
    <location>
        <begin position="10"/>
        <end position="101"/>
    </location>
</feature>
<dbReference type="Proteomes" id="UP000692816">
    <property type="component" value="Unassembled WGS sequence"/>
</dbReference>
<reference evidence="2" key="1">
    <citation type="journal article" date="2021" name="Int. J. Syst. Evol. Microbiol.">
        <title>Bradyrhizobium septentrionale sp. nov. (sv. septentrionale) and Bradyrhizobium quebecense sp. nov. (sv. septentrionale) associated with legumes native to Canada possess rearranged symbiosis genes and numerous insertion sequences.</title>
        <authorList>
            <person name="Bromfield E.S.P."/>
            <person name="Cloutier S."/>
        </authorList>
    </citation>
    <scope>NUCLEOTIDE SEQUENCE</scope>
    <source>
        <strain evidence="2">12S5</strain>
    </source>
</reference>
<dbReference type="InterPro" id="IPR052159">
    <property type="entry name" value="Competence_DNA_uptake"/>
</dbReference>
<proteinExistence type="predicted"/>
<dbReference type="SUPFAM" id="SSF56281">
    <property type="entry name" value="Metallo-hydrolase/oxidoreductase"/>
    <property type="match status" value="1"/>
</dbReference>
<comment type="caution">
    <text evidence="2">The sequence shown here is derived from an EMBL/GenBank/DDBJ whole genome shotgun (WGS) entry which is preliminary data.</text>
</comment>
<evidence type="ECO:0000313" key="2">
    <source>
        <dbReference type="EMBL" id="MBO1430509.1"/>
    </source>
</evidence>
<accession>A0ABS3MGA4</accession>